<dbReference type="Pfam" id="PF02697">
    <property type="entry name" value="VAPB_antitox"/>
    <property type="match status" value="1"/>
</dbReference>
<comment type="caution">
    <text evidence="2">The sequence shown here is derived from an EMBL/GenBank/DDBJ whole genome shotgun (WGS) entry which is preliminary data.</text>
</comment>
<dbReference type="RefSeq" id="WP_349244201.1">
    <property type="nucleotide sequence ID" value="NZ_JASCXX010000006.1"/>
</dbReference>
<keyword evidence="1" id="KW-1277">Toxin-antitoxin system</keyword>
<gene>
    <name evidence="2" type="ORF">QJ522_07020</name>
</gene>
<protein>
    <submittedName>
        <fullName evidence="2">Antitoxin VapB family protein</fullName>
    </submittedName>
</protein>
<evidence type="ECO:0000313" key="2">
    <source>
        <dbReference type="EMBL" id="MDI6448792.1"/>
    </source>
</evidence>
<accession>A0AAW6TSW7</accession>
<keyword evidence="3" id="KW-1185">Reference proteome</keyword>
<evidence type="ECO:0000313" key="3">
    <source>
        <dbReference type="Proteomes" id="UP001431776"/>
    </source>
</evidence>
<proteinExistence type="predicted"/>
<dbReference type="InterPro" id="IPR003847">
    <property type="entry name" value="Put_antitoxin"/>
</dbReference>
<dbReference type="AlphaFoldDB" id="A0AAW6TSW7"/>
<dbReference type="Proteomes" id="UP001431776">
    <property type="component" value="Unassembled WGS sequence"/>
</dbReference>
<organism evidence="2 3">
    <name type="scientific">Anaerobaca lacustris</name>
    <dbReference type="NCBI Taxonomy" id="3044600"/>
    <lineage>
        <taxon>Bacteria</taxon>
        <taxon>Pseudomonadati</taxon>
        <taxon>Planctomycetota</taxon>
        <taxon>Phycisphaerae</taxon>
        <taxon>Sedimentisphaerales</taxon>
        <taxon>Anaerobacaceae</taxon>
        <taxon>Anaerobaca</taxon>
    </lineage>
</organism>
<reference evidence="2" key="1">
    <citation type="submission" date="2023-05" db="EMBL/GenBank/DDBJ databases">
        <title>Anaerotaeda fermentans gen. nov., sp. nov., a novel anaerobic planctomycete of the new family within the order Sedimentisphaerales isolated from Taman Peninsula, Russia.</title>
        <authorList>
            <person name="Khomyakova M.A."/>
            <person name="Merkel A.Y."/>
            <person name="Slobodkin A.I."/>
        </authorList>
    </citation>
    <scope>NUCLEOTIDE SEQUENCE</scope>
    <source>
        <strain evidence="2">M17dextr</strain>
    </source>
</reference>
<dbReference type="EMBL" id="JASCXX010000006">
    <property type="protein sequence ID" value="MDI6448792.1"/>
    <property type="molecule type" value="Genomic_DNA"/>
</dbReference>
<evidence type="ECO:0000256" key="1">
    <source>
        <dbReference type="ARBA" id="ARBA00022649"/>
    </source>
</evidence>
<name>A0AAW6TSW7_9BACT</name>
<sequence length="75" mass="8600">MATKTISIDLEAYDRLKAVQRETESFSQVIKRVVGKPLDVSQFLKRIGHKPISDEAAAAVEAHVEKRRRPSRRKR</sequence>